<dbReference type="GO" id="GO:0005829">
    <property type="term" value="C:cytosol"/>
    <property type="evidence" value="ECO:0007669"/>
    <property type="project" value="TreeGrafter"/>
</dbReference>
<evidence type="ECO:0000313" key="2">
    <source>
        <dbReference type="Proteomes" id="UP000533641"/>
    </source>
</evidence>
<dbReference type="Proteomes" id="UP000533641">
    <property type="component" value="Unassembled WGS sequence"/>
</dbReference>
<accession>A0A7W6WHI5</accession>
<dbReference type="GO" id="GO:0004803">
    <property type="term" value="F:transposase activity"/>
    <property type="evidence" value="ECO:0007669"/>
    <property type="project" value="TreeGrafter"/>
</dbReference>
<dbReference type="InterPro" id="IPR012337">
    <property type="entry name" value="RNaseH-like_sf"/>
</dbReference>
<dbReference type="PANTHER" id="PTHR10948">
    <property type="entry name" value="TRANSPOSASE"/>
    <property type="match status" value="1"/>
</dbReference>
<dbReference type="AlphaFoldDB" id="A0A7W6WHI5"/>
<dbReference type="GO" id="GO:0032196">
    <property type="term" value="P:transposition"/>
    <property type="evidence" value="ECO:0007669"/>
    <property type="project" value="TreeGrafter"/>
</dbReference>
<organism evidence="1 2">
    <name type="scientific">Rhizobium mongolense</name>
    <dbReference type="NCBI Taxonomy" id="57676"/>
    <lineage>
        <taxon>Bacteria</taxon>
        <taxon>Pseudomonadati</taxon>
        <taxon>Pseudomonadota</taxon>
        <taxon>Alphaproteobacteria</taxon>
        <taxon>Hyphomicrobiales</taxon>
        <taxon>Rhizobiaceae</taxon>
        <taxon>Rhizobium/Agrobacterium group</taxon>
        <taxon>Rhizobium</taxon>
    </lineage>
</organism>
<protein>
    <submittedName>
        <fullName evidence="1">IS30 family transposase</fullName>
    </submittedName>
</protein>
<comment type="caution">
    <text evidence="1">The sequence shown here is derived from an EMBL/GenBank/DDBJ whole genome shotgun (WGS) entry which is preliminary data.</text>
</comment>
<name>A0A7W6WHI5_9HYPH</name>
<dbReference type="InterPro" id="IPR051917">
    <property type="entry name" value="Transposase-Integrase"/>
</dbReference>
<dbReference type="EMBL" id="JACIGM010000014">
    <property type="protein sequence ID" value="MBB4277763.1"/>
    <property type="molecule type" value="Genomic_DNA"/>
</dbReference>
<sequence>MLTSPHRLMRQLALSFSRSLQRPERPKSREDRIIAEWAANQGQPSFLDAAVEKYRIAALKMAGQDCDTKVAALPDHGQDHQCISSLPSFARRSFTFDRGTEFAGFRPLEDGIGAMSRFCDPNSPWQKGAVENTSKRIRRFLQATRTYPPSPSDSLSTSTIT</sequence>
<proteinExistence type="predicted"/>
<dbReference type="PANTHER" id="PTHR10948:SF23">
    <property type="entry name" value="TRANSPOSASE INSI FOR INSERTION SEQUENCE ELEMENT IS30A-RELATED"/>
    <property type="match status" value="1"/>
</dbReference>
<dbReference type="SUPFAM" id="SSF53098">
    <property type="entry name" value="Ribonuclease H-like"/>
    <property type="match status" value="1"/>
</dbReference>
<evidence type="ECO:0000313" key="1">
    <source>
        <dbReference type="EMBL" id="MBB4277763.1"/>
    </source>
</evidence>
<reference evidence="1 2" key="1">
    <citation type="submission" date="2020-08" db="EMBL/GenBank/DDBJ databases">
        <title>Genomic Encyclopedia of Type Strains, Phase IV (KMG-V): Genome sequencing to study the core and pangenomes of soil and plant-associated prokaryotes.</title>
        <authorList>
            <person name="Whitman W."/>
        </authorList>
    </citation>
    <scope>NUCLEOTIDE SEQUENCE [LARGE SCALE GENOMIC DNA]</scope>
    <source>
        <strain evidence="1 2">SEMIA 402</strain>
    </source>
</reference>
<gene>
    <name evidence="1" type="ORF">GGE12_005572</name>
</gene>